<protein>
    <submittedName>
        <fullName evidence="1">Uncharacterized protein</fullName>
    </submittedName>
</protein>
<comment type="caution">
    <text evidence="1">The sequence shown here is derived from an EMBL/GenBank/DDBJ whole genome shotgun (WGS) entry which is preliminary data.</text>
</comment>
<organism evidence="1 2">
    <name type="scientific">Archangium lansingense</name>
    <dbReference type="NCBI Taxonomy" id="2995310"/>
    <lineage>
        <taxon>Bacteria</taxon>
        <taxon>Pseudomonadati</taxon>
        <taxon>Myxococcota</taxon>
        <taxon>Myxococcia</taxon>
        <taxon>Myxococcales</taxon>
        <taxon>Cystobacterineae</taxon>
        <taxon>Archangiaceae</taxon>
        <taxon>Archangium</taxon>
    </lineage>
</organism>
<dbReference type="RefSeq" id="WP_267536800.1">
    <property type="nucleotide sequence ID" value="NZ_JAPNKA010000001.1"/>
</dbReference>
<reference evidence="1 2" key="1">
    <citation type="submission" date="2022-11" db="EMBL/GenBank/DDBJ databases">
        <title>Minimal conservation of predation-associated metabolite biosynthetic gene clusters underscores biosynthetic potential of Myxococcota including descriptions for ten novel species: Archangium lansinium sp. nov., Myxococcus landrumus sp. nov., Nannocystis bai.</title>
        <authorList>
            <person name="Ahearne A."/>
            <person name="Stevens C."/>
            <person name="Phillips K."/>
        </authorList>
    </citation>
    <scope>NUCLEOTIDE SEQUENCE [LARGE SCALE GENOMIC DNA]</scope>
    <source>
        <strain evidence="1 2">MIWBW</strain>
    </source>
</reference>
<accession>A0ABT4A8L4</accession>
<evidence type="ECO:0000313" key="1">
    <source>
        <dbReference type="EMBL" id="MCY1078003.1"/>
    </source>
</evidence>
<sequence>MGVTFFWLSLTILPEQAPSIAAHFAEAVTASPVSQSARRVLDRWREASSSLSPELVPEPARPDTWTDSEGAVDFEELFRPEALSAFGQGFIRTGAEANAWGIEFTAANAGLVMTDRIPAAAALHFGLGAEQAARLPGHFGALFVAPSDVGQLLPALDAVLERPSPEMLARARCWLNRGNNERVRPEDLFSFIPRALRTAQARREGLLLLTARG</sequence>
<gene>
    <name evidence="1" type="ORF">OV287_26370</name>
</gene>
<keyword evidence="2" id="KW-1185">Reference proteome</keyword>
<name>A0ABT4A8L4_9BACT</name>
<dbReference type="Proteomes" id="UP001207654">
    <property type="component" value="Unassembled WGS sequence"/>
</dbReference>
<evidence type="ECO:0000313" key="2">
    <source>
        <dbReference type="Proteomes" id="UP001207654"/>
    </source>
</evidence>
<dbReference type="EMBL" id="JAPNKA010000001">
    <property type="protein sequence ID" value="MCY1078003.1"/>
    <property type="molecule type" value="Genomic_DNA"/>
</dbReference>
<proteinExistence type="predicted"/>